<dbReference type="FunFam" id="3.90.550.10:FF:000046">
    <property type="entry name" value="Mannose-1-phosphate guanylyltransferase (GDP)"/>
    <property type="match status" value="1"/>
</dbReference>
<evidence type="ECO:0000256" key="2">
    <source>
        <dbReference type="ARBA" id="ARBA00012387"/>
    </source>
</evidence>
<dbReference type="OrthoDB" id="9806359at2"/>
<evidence type="ECO:0000313" key="11">
    <source>
        <dbReference type="Proteomes" id="UP000284177"/>
    </source>
</evidence>
<dbReference type="EC" id="2.7.7.13" evidence="2"/>
<keyword evidence="11" id="KW-1185">Reference proteome</keyword>
<keyword evidence="6" id="KW-0342">GTP-binding</keyword>
<dbReference type="InterPro" id="IPR005835">
    <property type="entry name" value="NTP_transferase_dom"/>
</dbReference>
<dbReference type="Gene3D" id="3.90.550.10">
    <property type="entry name" value="Spore Coat Polysaccharide Biosynthesis Protein SpsA, Chain A"/>
    <property type="match status" value="1"/>
</dbReference>
<evidence type="ECO:0000256" key="4">
    <source>
        <dbReference type="ARBA" id="ARBA00022695"/>
    </source>
</evidence>
<evidence type="ECO:0000256" key="6">
    <source>
        <dbReference type="ARBA" id="ARBA00023134"/>
    </source>
</evidence>
<sequence length="359" mass="40434">MISAVIMAGGKGERFWPKSRKKQPKQLLKLTNDDKTMIQLTVDRIEKLVDSNNIFIATVEDYAHPINSQLPQVPKQNILVEPMGKNTAACIGLAAVHIAKKDPDAVMLVLPSDHLIKNNEKFIDVLKTAKEVAEQGENLVTIGIRPQYPETGYGYINFEEKIDSINGNDVLKVNRFVEKPDKETAKKYLESGKYLWNSGMFAWKVSTILKCMEMYMPELYKGLMKIKEAIGTDKEEEVLCSEYSKFESISIDYGIMEKAESIFVIPGDFGWDDVGSWTSLERINNPDKEGNVVKGDNVITLDTKKCIIEGSNKLIATIGVEDLVIVDTDDATLICSKEKSQQVKNLLKKIKIMKKENYL</sequence>
<name>A0A419T4B6_9FIRM</name>
<dbReference type="PANTHER" id="PTHR46390">
    <property type="entry name" value="MANNOSE-1-PHOSPHATE GUANYLYLTRANSFERASE"/>
    <property type="match status" value="1"/>
</dbReference>
<comment type="similarity">
    <text evidence="1">Belongs to the mannose-6-phosphate isomerase type 2 family.</text>
</comment>
<evidence type="ECO:0000256" key="7">
    <source>
        <dbReference type="ARBA" id="ARBA00047343"/>
    </source>
</evidence>
<feature type="domain" description="MannoseP isomerase/GMP-like beta-helix" evidence="9">
    <location>
        <begin position="296"/>
        <end position="349"/>
    </location>
</feature>
<evidence type="ECO:0000256" key="1">
    <source>
        <dbReference type="ARBA" id="ARBA00006115"/>
    </source>
</evidence>
<dbReference type="SUPFAM" id="SSF159283">
    <property type="entry name" value="Guanosine diphospho-D-mannose pyrophosphorylase/mannose-6-phosphate isomerase linker domain"/>
    <property type="match status" value="1"/>
</dbReference>
<protein>
    <recommendedName>
        <fullName evidence="2">mannose-1-phosphate guanylyltransferase</fullName>
        <ecNumber evidence="2">2.7.7.13</ecNumber>
    </recommendedName>
</protein>
<keyword evidence="3 10" id="KW-0808">Transferase</keyword>
<proteinExistence type="inferred from homology"/>
<dbReference type="GO" id="GO:0004475">
    <property type="term" value="F:mannose-1-phosphate guanylyltransferase (GTP) activity"/>
    <property type="evidence" value="ECO:0007669"/>
    <property type="project" value="UniProtKB-EC"/>
</dbReference>
<dbReference type="GO" id="GO:0009298">
    <property type="term" value="P:GDP-mannose biosynthetic process"/>
    <property type="evidence" value="ECO:0007669"/>
    <property type="project" value="TreeGrafter"/>
</dbReference>
<dbReference type="AlphaFoldDB" id="A0A419T4B6"/>
<dbReference type="Pfam" id="PF22640">
    <property type="entry name" value="ManC_GMP_beta-helix"/>
    <property type="match status" value="1"/>
</dbReference>
<accession>A0A419T4B6</accession>
<dbReference type="InterPro" id="IPR054566">
    <property type="entry name" value="ManC/GMP-like_b-helix"/>
</dbReference>
<keyword evidence="4 10" id="KW-0548">Nucleotidyltransferase</keyword>
<dbReference type="EMBL" id="MCIB01000012">
    <property type="protein sequence ID" value="RKD32266.1"/>
    <property type="molecule type" value="Genomic_DNA"/>
</dbReference>
<comment type="catalytic activity">
    <reaction evidence="7">
        <text>alpha-D-mannose 1-phosphate + GTP + H(+) = GDP-alpha-D-mannose + diphosphate</text>
        <dbReference type="Rhea" id="RHEA:15229"/>
        <dbReference type="ChEBI" id="CHEBI:15378"/>
        <dbReference type="ChEBI" id="CHEBI:33019"/>
        <dbReference type="ChEBI" id="CHEBI:37565"/>
        <dbReference type="ChEBI" id="CHEBI:57527"/>
        <dbReference type="ChEBI" id="CHEBI:58409"/>
        <dbReference type="EC" id="2.7.7.13"/>
    </reaction>
</comment>
<dbReference type="InterPro" id="IPR049577">
    <property type="entry name" value="GMPP_N"/>
</dbReference>
<dbReference type="Pfam" id="PF00483">
    <property type="entry name" value="NTP_transferase"/>
    <property type="match status" value="1"/>
</dbReference>
<comment type="caution">
    <text evidence="10">The sequence shown here is derived from an EMBL/GenBank/DDBJ whole genome shotgun (WGS) entry which is preliminary data.</text>
</comment>
<dbReference type="Proteomes" id="UP000284177">
    <property type="component" value="Unassembled WGS sequence"/>
</dbReference>
<feature type="domain" description="Nucleotidyl transferase" evidence="8">
    <location>
        <begin position="4"/>
        <end position="287"/>
    </location>
</feature>
<dbReference type="InterPro" id="IPR051161">
    <property type="entry name" value="Mannose-6P_isomerase_type2"/>
</dbReference>
<dbReference type="PANTHER" id="PTHR46390:SF1">
    <property type="entry name" value="MANNOSE-1-PHOSPHATE GUANYLYLTRANSFERASE"/>
    <property type="match status" value="1"/>
</dbReference>
<dbReference type="SUPFAM" id="SSF53448">
    <property type="entry name" value="Nucleotide-diphospho-sugar transferases"/>
    <property type="match status" value="1"/>
</dbReference>
<evidence type="ECO:0000256" key="3">
    <source>
        <dbReference type="ARBA" id="ARBA00022679"/>
    </source>
</evidence>
<dbReference type="CDD" id="cd02509">
    <property type="entry name" value="GDP-M1P_Guanylyltransferase"/>
    <property type="match status" value="1"/>
</dbReference>
<evidence type="ECO:0000313" key="10">
    <source>
        <dbReference type="EMBL" id="RKD32266.1"/>
    </source>
</evidence>
<dbReference type="InterPro" id="IPR029044">
    <property type="entry name" value="Nucleotide-diphossugar_trans"/>
</dbReference>
<gene>
    <name evidence="10" type="ORF">BET03_02845</name>
</gene>
<organism evidence="10 11">
    <name type="scientific">Thermohalobacter berrensis</name>
    <dbReference type="NCBI Taxonomy" id="99594"/>
    <lineage>
        <taxon>Bacteria</taxon>
        <taxon>Bacillati</taxon>
        <taxon>Bacillota</taxon>
        <taxon>Tissierellia</taxon>
        <taxon>Tissierellales</taxon>
        <taxon>Thermohalobacteraceae</taxon>
        <taxon>Thermohalobacter</taxon>
    </lineage>
</organism>
<keyword evidence="5" id="KW-0547">Nucleotide-binding</keyword>
<evidence type="ECO:0000259" key="8">
    <source>
        <dbReference type="Pfam" id="PF00483"/>
    </source>
</evidence>
<evidence type="ECO:0000259" key="9">
    <source>
        <dbReference type="Pfam" id="PF22640"/>
    </source>
</evidence>
<reference evidence="10 11" key="1">
    <citation type="submission" date="2016-08" db="EMBL/GenBank/DDBJ databases">
        <title>Novel Firmicutes and Novel Genomes.</title>
        <authorList>
            <person name="Poppleton D.I."/>
            <person name="Gribaldo S."/>
        </authorList>
    </citation>
    <scope>NUCLEOTIDE SEQUENCE [LARGE SCALE GENOMIC DNA]</scope>
    <source>
        <strain evidence="10 11">CTT3</strain>
    </source>
</reference>
<dbReference type="GO" id="GO:0005525">
    <property type="term" value="F:GTP binding"/>
    <property type="evidence" value="ECO:0007669"/>
    <property type="project" value="UniProtKB-KW"/>
</dbReference>
<evidence type="ECO:0000256" key="5">
    <source>
        <dbReference type="ARBA" id="ARBA00022741"/>
    </source>
</evidence>